<protein>
    <recommendedName>
        <fullName evidence="2">Single-stranded-DNA-specific exonuclease RecJ</fullName>
    </recommendedName>
</protein>
<dbReference type="RefSeq" id="WP_264851601.1">
    <property type="nucleotide sequence ID" value="NZ_BRXR01000001.1"/>
</dbReference>
<evidence type="ECO:0000256" key="4">
    <source>
        <dbReference type="ARBA" id="ARBA00022801"/>
    </source>
</evidence>
<keyword evidence="4" id="KW-0378">Hydrolase</keyword>
<evidence type="ECO:0000256" key="1">
    <source>
        <dbReference type="ARBA" id="ARBA00005915"/>
    </source>
</evidence>
<sequence length="589" mass="66164">MYERWMLRRNAMNIKELAKESGITETTASILINRGITNKKDIIEFLSASLDDLHNPFLMKDMDKGIEIIIEAILHKKKIIIYGDYDADGVTSTCILYKGLKKCNASVDYYIPDREREGYGMNSKRLKLLRDEGAEIILTCDNGISAVEQIAFAKDIGLTVILTDHHEIPFIEDEAGNRNSVIPPADAIINPKQKECKYPFKLLCGAGIAFKFVQALYSRLDIPKEEISELLEFAGIGTICDIVDLIGENRIIAKNALKQLNNTKNLGLVSLIDALGMKDKKISSGTVGFQIGPCINATGRLETASISVELLLCEDIVRARELASQLVELNRKRQRITNDNVEEIINEIEQSPMSKQKVLVVYKENVHESIAGIVAGKVRERFNVPTIILTKGKEMPKGSGRSIEGYNLFEELNKCKKLISQFGGHPMAAGLSIEEKNINELRESLNKNCTLTDEDIIPKIRIDKKLSLHEINYELIDELETLEPFGKGNESPILAEKQLHVEKISIIGKDSNVIKFLLRVPNSMRRIEALCFGKVNELIEMLSKNYGDRYPEVMDKPSGLKLDIIFTPFLNEYNGSTSIQLRISSFRIS</sequence>
<evidence type="ECO:0000259" key="6">
    <source>
        <dbReference type="Pfam" id="PF01368"/>
    </source>
</evidence>
<comment type="similarity">
    <text evidence="1">Belongs to the RecJ family.</text>
</comment>
<comment type="caution">
    <text evidence="9">The sequence shown here is derived from an EMBL/GenBank/DDBJ whole genome shotgun (WGS) entry which is preliminary data.</text>
</comment>
<evidence type="ECO:0000259" key="8">
    <source>
        <dbReference type="Pfam" id="PF17768"/>
    </source>
</evidence>
<evidence type="ECO:0000256" key="2">
    <source>
        <dbReference type="ARBA" id="ARBA00019841"/>
    </source>
</evidence>
<reference evidence="9 10" key="1">
    <citation type="journal article" date="2024" name="Int. J. Syst. Evol. Microbiol.">
        <title>Clostridium omnivorum sp. nov., isolated from anoxic soil under the treatment of reductive soil disinfestation.</title>
        <authorList>
            <person name="Ueki A."/>
            <person name="Tonouchi A."/>
            <person name="Kaku N."/>
            <person name="Honma S."/>
            <person name="Ueki K."/>
        </authorList>
    </citation>
    <scope>NUCLEOTIDE SEQUENCE [LARGE SCALE GENOMIC DNA]</scope>
    <source>
        <strain evidence="9 10">E14</strain>
    </source>
</reference>
<feature type="domain" description="DHHA1" evidence="7">
    <location>
        <begin position="356"/>
        <end position="447"/>
    </location>
</feature>
<dbReference type="InterPro" id="IPR003156">
    <property type="entry name" value="DHHA1_dom"/>
</dbReference>
<evidence type="ECO:0000313" key="9">
    <source>
        <dbReference type="EMBL" id="GLC32298.1"/>
    </source>
</evidence>
<name>A0ABQ5NAQ6_9CLOT</name>
<keyword evidence="3" id="KW-0540">Nuclease</keyword>
<dbReference type="SUPFAM" id="SSF64182">
    <property type="entry name" value="DHH phosphoesterases"/>
    <property type="match status" value="1"/>
</dbReference>
<dbReference type="InterPro" id="IPR004610">
    <property type="entry name" value="RecJ"/>
</dbReference>
<dbReference type="Pfam" id="PF17768">
    <property type="entry name" value="RecJ_OB"/>
    <property type="match status" value="1"/>
</dbReference>
<evidence type="ECO:0000256" key="5">
    <source>
        <dbReference type="ARBA" id="ARBA00022839"/>
    </source>
</evidence>
<accession>A0ABQ5NAQ6</accession>
<dbReference type="InterPro" id="IPR051673">
    <property type="entry name" value="SSDNA_exonuclease_RecJ"/>
</dbReference>
<dbReference type="GO" id="GO:0004527">
    <property type="term" value="F:exonuclease activity"/>
    <property type="evidence" value="ECO:0007669"/>
    <property type="project" value="UniProtKB-KW"/>
</dbReference>
<keyword evidence="5 9" id="KW-0269">Exonuclease</keyword>
<evidence type="ECO:0000313" key="10">
    <source>
        <dbReference type="Proteomes" id="UP001208567"/>
    </source>
</evidence>
<dbReference type="Pfam" id="PF02272">
    <property type="entry name" value="DHHA1"/>
    <property type="match status" value="1"/>
</dbReference>
<evidence type="ECO:0000259" key="7">
    <source>
        <dbReference type="Pfam" id="PF02272"/>
    </source>
</evidence>
<organism evidence="9 10">
    <name type="scientific">Clostridium omnivorum</name>
    <dbReference type="NCBI Taxonomy" id="1604902"/>
    <lineage>
        <taxon>Bacteria</taxon>
        <taxon>Bacillati</taxon>
        <taxon>Bacillota</taxon>
        <taxon>Clostridia</taxon>
        <taxon>Eubacteriales</taxon>
        <taxon>Clostridiaceae</taxon>
        <taxon>Clostridium</taxon>
    </lineage>
</organism>
<dbReference type="InterPro" id="IPR001667">
    <property type="entry name" value="DDH_dom"/>
</dbReference>
<keyword evidence="10" id="KW-1185">Reference proteome</keyword>
<dbReference type="Gene3D" id="3.90.1640.30">
    <property type="match status" value="1"/>
</dbReference>
<proteinExistence type="inferred from homology"/>
<dbReference type="NCBIfam" id="TIGR00644">
    <property type="entry name" value="recJ"/>
    <property type="match status" value="1"/>
</dbReference>
<dbReference type="PANTHER" id="PTHR30255:SF2">
    <property type="entry name" value="SINGLE-STRANDED-DNA-SPECIFIC EXONUCLEASE RECJ"/>
    <property type="match status" value="1"/>
</dbReference>
<dbReference type="InterPro" id="IPR038763">
    <property type="entry name" value="DHH_sf"/>
</dbReference>
<dbReference type="Gene3D" id="3.10.310.30">
    <property type="match status" value="1"/>
</dbReference>
<dbReference type="InterPro" id="IPR041122">
    <property type="entry name" value="RecJ_OB"/>
</dbReference>
<feature type="domain" description="DDH" evidence="6">
    <location>
        <begin position="78"/>
        <end position="237"/>
    </location>
</feature>
<dbReference type="PANTHER" id="PTHR30255">
    <property type="entry name" value="SINGLE-STRANDED-DNA-SPECIFIC EXONUCLEASE RECJ"/>
    <property type="match status" value="1"/>
</dbReference>
<evidence type="ECO:0000256" key="3">
    <source>
        <dbReference type="ARBA" id="ARBA00022722"/>
    </source>
</evidence>
<dbReference type="Proteomes" id="UP001208567">
    <property type="component" value="Unassembled WGS sequence"/>
</dbReference>
<feature type="domain" description="RecJ OB" evidence="8">
    <location>
        <begin position="462"/>
        <end position="584"/>
    </location>
</feature>
<gene>
    <name evidence="9" type="primary">recJ</name>
    <name evidence="9" type="ORF">bsdE14_37080</name>
</gene>
<dbReference type="EMBL" id="BRXR01000001">
    <property type="protein sequence ID" value="GLC32298.1"/>
    <property type="molecule type" value="Genomic_DNA"/>
</dbReference>
<dbReference type="Pfam" id="PF01368">
    <property type="entry name" value="DHH"/>
    <property type="match status" value="1"/>
</dbReference>